<accession>A0A9D2C1Y5</accession>
<protein>
    <submittedName>
        <fullName evidence="2">SIS domain-containing protein</fullName>
    </submittedName>
</protein>
<dbReference type="PANTHER" id="PTHR10937">
    <property type="entry name" value="GLUCOSAMINE--FRUCTOSE-6-PHOSPHATE AMINOTRANSFERASE, ISOMERIZING"/>
    <property type="match status" value="1"/>
</dbReference>
<dbReference type="PIRSF" id="PIRSF009290">
    <property type="entry name" value="FrlB"/>
    <property type="match status" value="1"/>
</dbReference>
<dbReference type="GO" id="GO:0006047">
    <property type="term" value="P:UDP-N-acetylglucosamine metabolic process"/>
    <property type="evidence" value="ECO:0007669"/>
    <property type="project" value="TreeGrafter"/>
</dbReference>
<proteinExistence type="predicted"/>
<reference evidence="2" key="2">
    <citation type="submission" date="2021-04" db="EMBL/GenBank/DDBJ databases">
        <authorList>
            <person name="Gilroy R."/>
        </authorList>
    </citation>
    <scope>NUCLEOTIDE SEQUENCE</scope>
    <source>
        <strain evidence="2">1282</strain>
    </source>
</reference>
<organism evidence="2 3">
    <name type="scientific">Candidatus Acutalibacter pullistercoris</name>
    <dbReference type="NCBI Taxonomy" id="2838418"/>
    <lineage>
        <taxon>Bacteria</taxon>
        <taxon>Bacillati</taxon>
        <taxon>Bacillota</taxon>
        <taxon>Clostridia</taxon>
        <taxon>Eubacteriales</taxon>
        <taxon>Acutalibacteraceae</taxon>
        <taxon>Acutalibacter</taxon>
    </lineage>
</organism>
<dbReference type="SUPFAM" id="SSF53697">
    <property type="entry name" value="SIS domain"/>
    <property type="match status" value="1"/>
</dbReference>
<sequence>MRNFNRQKAMDSVRGALALRPQIEKIVDQLWEEGFDGIWYMGIGGTWASALQAEVYLRGKTALPVYAENAAEFLTTGNKRFTSRSVLVYSSVSGNTKEMVELVDKVKSLGARVVAFIDTPGSALTQPGKWDHLVCYPQNEQLKFYMLANYLLYKNGEFPHYDRYNREMEEHLPEDLADIEELTDAWAYQYAKEKAAFVKARPDLPHYFIGSGNQYGATYSYAMCYWEEQLWIRTKSISCQEFFHGMQEIIVADTPVTLFLGEDEQRPLGERVARFLPKVCGNYTVIDTKELPMPGISPEFRGSLSHLMMHGVNNRVDAYLELFLRHPMSIRRYYRQFDY</sequence>
<evidence type="ECO:0000313" key="2">
    <source>
        <dbReference type="EMBL" id="HIY27235.1"/>
    </source>
</evidence>
<comment type="caution">
    <text evidence="2">The sequence shown here is derived from an EMBL/GenBank/DDBJ whole genome shotgun (WGS) entry which is preliminary data.</text>
</comment>
<dbReference type="PANTHER" id="PTHR10937:SF14">
    <property type="entry name" value="FRUCTOSELYSINE 6-PHOSPHATE DEGLYCASE"/>
    <property type="match status" value="1"/>
</dbReference>
<dbReference type="Pfam" id="PF01380">
    <property type="entry name" value="SIS"/>
    <property type="match status" value="1"/>
</dbReference>
<dbReference type="AlphaFoldDB" id="A0A9D2C1Y5"/>
<feature type="domain" description="SIS" evidence="1">
    <location>
        <begin position="26"/>
        <end position="158"/>
    </location>
</feature>
<gene>
    <name evidence="2" type="ORF">H9838_08710</name>
</gene>
<dbReference type="Proteomes" id="UP000823915">
    <property type="component" value="Unassembled WGS sequence"/>
</dbReference>
<dbReference type="InterPro" id="IPR001347">
    <property type="entry name" value="SIS_dom"/>
</dbReference>
<evidence type="ECO:0000259" key="1">
    <source>
        <dbReference type="PROSITE" id="PS51464"/>
    </source>
</evidence>
<dbReference type="EMBL" id="DXDU01000138">
    <property type="protein sequence ID" value="HIY27235.1"/>
    <property type="molecule type" value="Genomic_DNA"/>
</dbReference>
<dbReference type="GO" id="GO:0097367">
    <property type="term" value="F:carbohydrate derivative binding"/>
    <property type="evidence" value="ECO:0007669"/>
    <property type="project" value="InterPro"/>
</dbReference>
<dbReference type="GO" id="GO:0004360">
    <property type="term" value="F:glutamine-fructose-6-phosphate transaminase (isomerizing) activity"/>
    <property type="evidence" value="ECO:0007669"/>
    <property type="project" value="TreeGrafter"/>
</dbReference>
<dbReference type="InterPro" id="IPR046348">
    <property type="entry name" value="SIS_dom_sf"/>
</dbReference>
<dbReference type="GO" id="GO:0006487">
    <property type="term" value="P:protein N-linked glycosylation"/>
    <property type="evidence" value="ECO:0007669"/>
    <property type="project" value="TreeGrafter"/>
</dbReference>
<dbReference type="Gene3D" id="3.40.50.10490">
    <property type="entry name" value="Glucose-6-phosphate isomerase like protein, domain 1"/>
    <property type="match status" value="2"/>
</dbReference>
<evidence type="ECO:0000313" key="3">
    <source>
        <dbReference type="Proteomes" id="UP000823915"/>
    </source>
</evidence>
<dbReference type="GO" id="GO:0006002">
    <property type="term" value="P:fructose 6-phosphate metabolic process"/>
    <property type="evidence" value="ECO:0007669"/>
    <property type="project" value="TreeGrafter"/>
</dbReference>
<dbReference type="InterPro" id="IPR024713">
    <property type="entry name" value="Fructosamine_deglycase_FrlB"/>
</dbReference>
<name>A0A9D2C1Y5_9FIRM</name>
<dbReference type="CDD" id="cd05710">
    <property type="entry name" value="SIS_1"/>
    <property type="match status" value="1"/>
</dbReference>
<reference evidence="2" key="1">
    <citation type="journal article" date="2021" name="PeerJ">
        <title>Extensive microbial diversity within the chicken gut microbiome revealed by metagenomics and culture.</title>
        <authorList>
            <person name="Gilroy R."/>
            <person name="Ravi A."/>
            <person name="Getino M."/>
            <person name="Pursley I."/>
            <person name="Horton D.L."/>
            <person name="Alikhan N.F."/>
            <person name="Baker D."/>
            <person name="Gharbi K."/>
            <person name="Hall N."/>
            <person name="Watson M."/>
            <person name="Adriaenssens E.M."/>
            <person name="Foster-Nyarko E."/>
            <person name="Jarju S."/>
            <person name="Secka A."/>
            <person name="Antonio M."/>
            <person name="Oren A."/>
            <person name="Chaudhuri R.R."/>
            <person name="La Ragione R."/>
            <person name="Hildebrand F."/>
            <person name="Pallen M.J."/>
        </authorList>
    </citation>
    <scope>NUCLEOTIDE SEQUENCE</scope>
    <source>
        <strain evidence="2">1282</strain>
    </source>
</reference>
<dbReference type="PROSITE" id="PS51464">
    <property type="entry name" value="SIS"/>
    <property type="match status" value="1"/>
</dbReference>
<dbReference type="InterPro" id="IPR035488">
    <property type="entry name" value="FrlB_SIS"/>
</dbReference>